<dbReference type="NCBIfam" id="TIGR00259">
    <property type="entry name" value="thylakoid_BtpA"/>
    <property type="match status" value="1"/>
</dbReference>
<evidence type="ECO:0000256" key="1">
    <source>
        <dbReference type="ARBA" id="ARBA00006007"/>
    </source>
</evidence>
<organism evidence="2">
    <name type="scientific">Herbiconiux sp. A18JL235</name>
    <dbReference type="NCBI Taxonomy" id="3152363"/>
    <lineage>
        <taxon>Bacteria</taxon>
        <taxon>Bacillati</taxon>
        <taxon>Actinomycetota</taxon>
        <taxon>Actinomycetes</taxon>
        <taxon>Micrococcales</taxon>
        <taxon>Microbacteriaceae</taxon>
        <taxon>Herbiconiux</taxon>
    </lineage>
</organism>
<name>A0AB39BDL5_9MICO</name>
<dbReference type="EMBL" id="CP162511">
    <property type="protein sequence ID" value="XDI04585.1"/>
    <property type="molecule type" value="Genomic_DNA"/>
</dbReference>
<evidence type="ECO:0000313" key="2">
    <source>
        <dbReference type="EMBL" id="XDI04585.1"/>
    </source>
</evidence>
<accession>A0AB39BDL5</accession>
<reference evidence="2" key="1">
    <citation type="submission" date="2024-05" db="EMBL/GenBank/DDBJ databases">
        <title>Herbiconiux sp. A18JL235.</title>
        <authorList>
            <person name="Zhang G."/>
        </authorList>
    </citation>
    <scope>NUCLEOTIDE SEQUENCE</scope>
    <source>
        <strain evidence="2">A18JL235</strain>
    </source>
</reference>
<dbReference type="InterPro" id="IPR011060">
    <property type="entry name" value="RibuloseP-bd_barrel"/>
</dbReference>
<gene>
    <name evidence="2" type="ORF">ABFY20_14765</name>
</gene>
<dbReference type="SUPFAM" id="SSF51366">
    <property type="entry name" value="Ribulose-phoshate binding barrel"/>
    <property type="match status" value="1"/>
</dbReference>
<protein>
    <submittedName>
        <fullName evidence="2">BtpA/SgcQ family protein</fullName>
    </submittedName>
</protein>
<dbReference type="PANTHER" id="PTHR21381">
    <property type="entry name" value="ZGC:162297"/>
    <property type="match status" value="1"/>
</dbReference>
<dbReference type="RefSeq" id="WP_368496989.1">
    <property type="nucleotide sequence ID" value="NZ_CP162511.1"/>
</dbReference>
<dbReference type="AlphaFoldDB" id="A0AB39BDL5"/>
<dbReference type="PIRSF" id="PIRSF005956">
    <property type="entry name" value="BtpA"/>
    <property type="match status" value="1"/>
</dbReference>
<sequence>MSDWLGSVFPTTKPVIAMLHLSALPGDPGFDSTAGIRAVVERAKGELADLQEGGVDGVMISNEFSLPYLTKTEPITAISMARIIGELLDDITVPYGVNVLWDGRASIDLAVATGAQWVREIFTGVYASDFGLWNTNVGEVARHRARIGGAGVKLFFNIVPESAKYLADRDLTSITETTVFATLPDAICVSGLTAGAPTDTQALATVKAAAGTVPVFVNTGVRAHNVGDQLAIADGAIIGTFFKKDGVFENRVDLTRVHELMGAARDARAGFAAAE</sequence>
<dbReference type="Pfam" id="PF03437">
    <property type="entry name" value="BtpA"/>
    <property type="match status" value="1"/>
</dbReference>
<proteinExistence type="inferred from homology"/>
<dbReference type="PANTHER" id="PTHR21381:SF3">
    <property type="entry name" value="SGC REGION PROTEIN SGCQ-RELATED"/>
    <property type="match status" value="1"/>
</dbReference>
<dbReference type="InterPro" id="IPR005137">
    <property type="entry name" value="BtpA"/>
</dbReference>
<comment type="similarity">
    <text evidence="1">Belongs to the BtpA family.</text>
</comment>